<protein>
    <submittedName>
        <fullName evidence="4">Enoyl-CoA hydratase/isomerase family protein</fullName>
    </submittedName>
</protein>
<dbReference type="EMBL" id="JBHTKR010000004">
    <property type="protein sequence ID" value="MFD1195225.1"/>
    <property type="molecule type" value="Genomic_DNA"/>
</dbReference>
<keyword evidence="5" id="KW-1185">Reference proteome</keyword>
<proteinExistence type="predicted"/>
<keyword evidence="3" id="KW-0812">Transmembrane</keyword>
<name>A0ABW3TDF6_9RHOB</name>
<dbReference type="InterPro" id="IPR001753">
    <property type="entry name" value="Enoyl-CoA_hydra/iso"/>
</dbReference>
<keyword evidence="3" id="KW-0472">Membrane</keyword>
<evidence type="ECO:0000313" key="4">
    <source>
        <dbReference type="EMBL" id="MFD1195225.1"/>
    </source>
</evidence>
<accession>A0ABW3TDF6</accession>
<reference evidence="5" key="1">
    <citation type="journal article" date="2019" name="Int. J. Syst. Evol. Microbiol.">
        <title>The Global Catalogue of Microorganisms (GCM) 10K type strain sequencing project: providing services to taxonomists for standard genome sequencing and annotation.</title>
        <authorList>
            <consortium name="The Broad Institute Genomics Platform"/>
            <consortium name="The Broad Institute Genome Sequencing Center for Infectious Disease"/>
            <person name="Wu L."/>
            <person name="Ma J."/>
        </authorList>
    </citation>
    <scope>NUCLEOTIDE SEQUENCE [LARGE SCALE GENOMIC DNA]</scope>
    <source>
        <strain evidence="5">CCUG 55328</strain>
    </source>
</reference>
<dbReference type="InterPro" id="IPR029045">
    <property type="entry name" value="ClpP/crotonase-like_dom_sf"/>
</dbReference>
<sequence>MPDTESAQIIRKDLGEGLVEVVLNRAPVNALTASFLMQFASALEELAADQTVRAVVLSSAFKVYSAGLDLREAQAFDRAAENAIVDALNIGFLTQFAFPKPLVAAITGSAIAGGFFFVLAADWRVSGSNAKFGLAEVRVGADFPVGPLEIARATLDPNSLRRLMLTGQPMSATDAAAEGIIDYVCEAKEVKDAAVAKARELAEIPGATYARVKAQMRGPAIAVIKAGMEHLKQDSDRRWFGPETKSAMRKML</sequence>
<dbReference type="PANTHER" id="PTHR11941">
    <property type="entry name" value="ENOYL-COA HYDRATASE-RELATED"/>
    <property type="match status" value="1"/>
</dbReference>
<evidence type="ECO:0000256" key="1">
    <source>
        <dbReference type="ARBA" id="ARBA00023098"/>
    </source>
</evidence>
<keyword evidence="3" id="KW-1133">Transmembrane helix</keyword>
<dbReference type="Gene3D" id="3.90.226.10">
    <property type="entry name" value="2-enoyl-CoA Hydratase, Chain A, domain 1"/>
    <property type="match status" value="1"/>
</dbReference>
<dbReference type="RefSeq" id="WP_380791695.1">
    <property type="nucleotide sequence ID" value="NZ_JBHTKR010000004.1"/>
</dbReference>
<comment type="caution">
    <text evidence="4">The sequence shown here is derived from an EMBL/GenBank/DDBJ whole genome shotgun (WGS) entry which is preliminary data.</text>
</comment>
<organism evidence="4 5">
    <name type="scientific">Seohaeicola saemankumensis</name>
    <dbReference type="NCBI Taxonomy" id="481181"/>
    <lineage>
        <taxon>Bacteria</taxon>
        <taxon>Pseudomonadati</taxon>
        <taxon>Pseudomonadota</taxon>
        <taxon>Alphaproteobacteria</taxon>
        <taxon>Rhodobacterales</taxon>
        <taxon>Roseobacteraceae</taxon>
        <taxon>Seohaeicola</taxon>
    </lineage>
</organism>
<dbReference type="Proteomes" id="UP001597151">
    <property type="component" value="Unassembled WGS sequence"/>
</dbReference>
<dbReference type="CDD" id="cd06558">
    <property type="entry name" value="crotonase-like"/>
    <property type="match status" value="1"/>
</dbReference>
<keyword evidence="2" id="KW-0456">Lyase</keyword>
<evidence type="ECO:0000256" key="2">
    <source>
        <dbReference type="ARBA" id="ARBA00023239"/>
    </source>
</evidence>
<keyword evidence="1" id="KW-0443">Lipid metabolism</keyword>
<feature type="transmembrane region" description="Helical" evidence="3">
    <location>
        <begin position="102"/>
        <end position="121"/>
    </location>
</feature>
<evidence type="ECO:0000256" key="3">
    <source>
        <dbReference type="SAM" id="Phobius"/>
    </source>
</evidence>
<evidence type="ECO:0000313" key="5">
    <source>
        <dbReference type="Proteomes" id="UP001597151"/>
    </source>
</evidence>
<dbReference type="PANTHER" id="PTHR11941:SF169">
    <property type="entry name" value="(7AS)-7A-METHYL-1,5-DIOXO-2,3,5,6,7,7A-HEXAHYDRO-1H-INDENE-CARBOXYL-COA HYDROLASE"/>
    <property type="match status" value="1"/>
</dbReference>
<gene>
    <name evidence="4" type="ORF">ACFQ3C_11130</name>
</gene>
<dbReference type="SUPFAM" id="SSF52096">
    <property type="entry name" value="ClpP/crotonase"/>
    <property type="match status" value="1"/>
</dbReference>
<dbReference type="Pfam" id="PF00378">
    <property type="entry name" value="ECH_1"/>
    <property type="match status" value="1"/>
</dbReference>